<dbReference type="InterPro" id="IPR050250">
    <property type="entry name" value="Macrolide_Exporter_MacB"/>
</dbReference>
<feature type="compositionally biased region" description="Basic and acidic residues" evidence="7">
    <location>
        <begin position="1013"/>
        <end position="1023"/>
    </location>
</feature>
<feature type="transmembrane region" description="Helical" evidence="8">
    <location>
        <begin position="299"/>
        <end position="322"/>
    </location>
</feature>
<dbReference type="PANTHER" id="PTHR30572:SF4">
    <property type="entry name" value="ABC TRANSPORTER PERMEASE YTRF"/>
    <property type="match status" value="1"/>
</dbReference>
<gene>
    <name evidence="10" type="ORF">ACFQGH_11545</name>
</gene>
<feature type="transmembrane region" description="Helical" evidence="8">
    <location>
        <begin position="977"/>
        <end position="999"/>
    </location>
</feature>
<feature type="domain" description="ABC3 transporter permease C-terminal" evidence="9">
    <location>
        <begin position="886"/>
        <end position="1006"/>
    </location>
</feature>
<keyword evidence="2" id="KW-1003">Cell membrane</keyword>
<feature type="transmembrane region" description="Helical" evidence="8">
    <location>
        <begin position="374"/>
        <end position="394"/>
    </location>
</feature>
<feature type="transmembrane region" description="Helical" evidence="8">
    <location>
        <begin position="258"/>
        <end position="287"/>
    </location>
</feature>
<evidence type="ECO:0000256" key="8">
    <source>
        <dbReference type="SAM" id="Phobius"/>
    </source>
</evidence>
<keyword evidence="3 8" id="KW-0812">Transmembrane</keyword>
<feature type="transmembrane region" description="Helical" evidence="8">
    <location>
        <begin position="882"/>
        <end position="907"/>
    </location>
</feature>
<evidence type="ECO:0000313" key="11">
    <source>
        <dbReference type="Proteomes" id="UP001596312"/>
    </source>
</evidence>
<reference evidence="10 11" key="1">
    <citation type="journal article" date="2019" name="Int. J. Syst. Evol. Microbiol.">
        <title>The Global Catalogue of Microorganisms (GCM) 10K type strain sequencing project: providing services to taxonomists for standard genome sequencing and annotation.</title>
        <authorList>
            <consortium name="The Broad Institute Genomics Platform"/>
            <consortium name="The Broad Institute Genome Sequencing Center for Infectious Disease"/>
            <person name="Wu L."/>
            <person name="Ma J."/>
        </authorList>
    </citation>
    <scope>NUCLEOTIDE SEQUENCE [LARGE SCALE GENOMIC DNA]</scope>
    <source>
        <strain evidence="10 11">CGMCC 1.3240</strain>
    </source>
</reference>
<evidence type="ECO:0000256" key="7">
    <source>
        <dbReference type="SAM" id="MobiDB-lite"/>
    </source>
</evidence>
<evidence type="ECO:0000256" key="5">
    <source>
        <dbReference type="ARBA" id="ARBA00023136"/>
    </source>
</evidence>
<evidence type="ECO:0000313" key="10">
    <source>
        <dbReference type="EMBL" id="MFC6905827.1"/>
    </source>
</evidence>
<dbReference type="Pfam" id="PF02687">
    <property type="entry name" value="FtsX"/>
    <property type="match status" value="1"/>
</dbReference>
<dbReference type="AlphaFoldDB" id="A0ABD5V8G8"/>
<feature type="transmembrane region" description="Helical" evidence="8">
    <location>
        <begin position="201"/>
        <end position="223"/>
    </location>
</feature>
<evidence type="ECO:0000256" key="6">
    <source>
        <dbReference type="ARBA" id="ARBA00038076"/>
    </source>
</evidence>
<evidence type="ECO:0000259" key="9">
    <source>
        <dbReference type="Pfam" id="PF02687"/>
    </source>
</evidence>
<feature type="region of interest" description="Disordered" evidence="7">
    <location>
        <begin position="1008"/>
        <end position="1032"/>
    </location>
</feature>
<keyword evidence="4 8" id="KW-1133">Transmembrane helix</keyword>
<evidence type="ECO:0000256" key="1">
    <source>
        <dbReference type="ARBA" id="ARBA00004651"/>
    </source>
</evidence>
<evidence type="ECO:0000256" key="3">
    <source>
        <dbReference type="ARBA" id="ARBA00022692"/>
    </source>
</evidence>
<dbReference type="Gene3D" id="2.60.40.1120">
    <property type="entry name" value="Carboxypeptidase-like, regulatory domain"/>
    <property type="match status" value="1"/>
</dbReference>
<name>A0ABD5V8G8_9EURY</name>
<proteinExistence type="inferred from homology"/>
<keyword evidence="11" id="KW-1185">Reference proteome</keyword>
<comment type="similarity">
    <text evidence="6">Belongs to the ABC-4 integral membrane protein family.</text>
</comment>
<dbReference type="Proteomes" id="UP001596312">
    <property type="component" value="Unassembled WGS sequence"/>
</dbReference>
<keyword evidence="5 8" id="KW-0472">Membrane</keyword>
<dbReference type="RefSeq" id="WP_340604357.1">
    <property type="nucleotide sequence ID" value="NZ_JBBMXV010000003.1"/>
</dbReference>
<feature type="region of interest" description="Disordered" evidence="7">
    <location>
        <begin position="78"/>
        <end position="116"/>
    </location>
</feature>
<comment type="caution">
    <text evidence="10">The sequence shown here is derived from an EMBL/GenBank/DDBJ whole genome shotgun (WGS) entry which is preliminary data.</text>
</comment>
<organism evidence="10 11">
    <name type="scientific">Halalkalicoccus tibetensis</name>
    <dbReference type="NCBI Taxonomy" id="175632"/>
    <lineage>
        <taxon>Archaea</taxon>
        <taxon>Methanobacteriati</taxon>
        <taxon>Methanobacteriota</taxon>
        <taxon>Stenosarchaea group</taxon>
        <taxon>Halobacteria</taxon>
        <taxon>Halobacteriales</taxon>
        <taxon>Halococcaceae</taxon>
        <taxon>Halalkalicoccus</taxon>
    </lineage>
</organism>
<feature type="transmembrane region" description="Helical" evidence="8">
    <location>
        <begin position="927"/>
        <end position="957"/>
    </location>
</feature>
<protein>
    <submittedName>
        <fullName evidence="10">FtsX-like permease family protein</fullName>
    </submittedName>
</protein>
<comment type="subcellular location">
    <subcellularLocation>
        <location evidence="1">Cell membrane</location>
        <topology evidence="1">Multi-pass membrane protein</topology>
    </subcellularLocation>
</comment>
<accession>A0ABD5V8G8</accession>
<sequence length="1032" mass="107823">MTVAIIAVSTAFLVGTTLLLLTVGTQFAAITGDVSTSTTATYHDSVADAENATGDGAIVFPVAIVDDESGTEHTVIGIPADAPRELDDASTGPNEATIPPPGESQTLSGPSSEDQTVQFAGQQGEITATVTPHDEDTLFPSWWYTAESSTVETLGPTEAIAIETSGEITDEEPTIFNLEQFDTGVPLVSAHAFLLTGMSEVLQVLAVATGAGAVVIMVVLYSVTRISVWERLETLAIIRSTGGTPLSVLSLFGIRSTLLALVGVFGGFLIGSITPPLVVALASWAGLSVTLEPRLTWPILRVLIPMLTVLVVVGALAGVLAARPAVTVAPTALQGLSGQRQTSSLVHQLTTCVPSSLSPTLLDWRTLIPTGATLTVFILLVLLIGGIGAAAAPLDTTETGTVTSADASHPIDSRLDIETADAFRAEGIDASPELMIGQVNDGESYLARGANYSDFAAVTDAELIDGHEPAAPDEAVIGSSLAETQDVSIGETRMLGGSDRPGVSQVTIVGVYETDSMADDQLIVPLETGHELALDTGTVHVIRTAGDADAALGSPDESTGIIDTVFDTRDGSEDTTDAEMVQEVRAPETAASDESVPISVYLRNDESAAVTETLEIEAGDQTVEREVTLEPNKEAQIEINHTFDSTGSQTVAVGDHSQNITVLAPDTLVFPETLPAEAPPGETLLVPVTTPDDDPVSDATVSLDGVQATTNDDGIAQIELPETEGEYELSATQADQDSVSHEIEVIDGQQRLFGADLEITPQTGTPSTAPETTVTLMNHWMEGQTQEIQVNSPADEQTETVTLAPGESMSTDRTVGDGDAKQEIPPGEYQIEMTADEEPIATETYEVLDGDFDLESIAGDAQYQSGAAMGQLIDQTLGNMQVLFGTMIILAGLMTVGSTTAVFAQAVHARRKAIAIHRSTGARPIRVLRIIVLDACKLAIPAVLLAAIGALLTLFLLRAVGLLSVFGIQLTTDLSPVLVLLTLLGAVAIAVCSAVLAVLPALRSSPTAVWHGTPDEKDSRKSNNDTLSDEQL</sequence>
<dbReference type="GO" id="GO:0005886">
    <property type="term" value="C:plasma membrane"/>
    <property type="evidence" value="ECO:0007669"/>
    <property type="project" value="UniProtKB-SubCell"/>
</dbReference>
<evidence type="ECO:0000256" key="4">
    <source>
        <dbReference type="ARBA" id="ARBA00022989"/>
    </source>
</evidence>
<dbReference type="PANTHER" id="PTHR30572">
    <property type="entry name" value="MEMBRANE COMPONENT OF TRANSPORTER-RELATED"/>
    <property type="match status" value="1"/>
</dbReference>
<dbReference type="InterPro" id="IPR003838">
    <property type="entry name" value="ABC3_permease_C"/>
</dbReference>
<evidence type="ECO:0000256" key="2">
    <source>
        <dbReference type="ARBA" id="ARBA00022475"/>
    </source>
</evidence>
<feature type="compositionally biased region" description="Polar residues" evidence="7">
    <location>
        <begin position="103"/>
        <end position="116"/>
    </location>
</feature>
<dbReference type="EMBL" id="JBHSXQ010000003">
    <property type="protein sequence ID" value="MFC6905827.1"/>
    <property type="molecule type" value="Genomic_DNA"/>
</dbReference>